<protein>
    <submittedName>
        <fullName evidence="2">Uncharacterized protein</fullName>
    </submittedName>
</protein>
<keyword evidence="1" id="KW-1133">Transmembrane helix</keyword>
<keyword evidence="1" id="KW-0812">Transmembrane</keyword>
<feature type="transmembrane region" description="Helical" evidence="1">
    <location>
        <begin position="49"/>
        <end position="68"/>
    </location>
</feature>
<dbReference type="EMBL" id="ARZY01000001">
    <property type="protein sequence ID" value="EWH12269.1"/>
    <property type="molecule type" value="Genomic_DNA"/>
</dbReference>
<name>W7QH52_9ALTE</name>
<dbReference type="STRING" id="1328313.DS2_01070"/>
<dbReference type="OrthoDB" id="9868146at2"/>
<sequence length="118" mass="13469">MQLSCPNCRHCIHETKTYDLNTNSIRPRMLCPNCQMGLKVILFGQATHYLTANRVVYTMIFCLILQAVSLIWSIAWLAIAAHAVLIAFPSCLLLLDRISKRPTRIELQLERIVSKKIS</sequence>
<evidence type="ECO:0000313" key="2">
    <source>
        <dbReference type="EMBL" id="EWH12269.1"/>
    </source>
</evidence>
<proteinExistence type="predicted"/>
<dbReference type="Proteomes" id="UP000019276">
    <property type="component" value="Unassembled WGS sequence"/>
</dbReference>
<keyword evidence="1" id="KW-0472">Membrane</keyword>
<feature type="transmembrane region" description="Helical" evidence="1">
    <location>
        <begin position="74"/>
        <end position="95"/>
    </location>
</feature>
<accession>W7QH52</accession>
<reference evidence="2 3" key="1">
    <citation type="journal article" date="2014" name="Genome Announc.">
        <title>Draft Genome Sequence of the Agar-Degrading Bacterium Catenovulum sp. Strain DS-2, Isolated from Intestines of Haliotis diversicolor.</title>
        <authorList>
            <person name="Shan D."/>
            <person name="Li X."/>
            <person name="Gu Z."/>
            <person name="Wei G."/>
            <person name="Gao Z."/>
            <person name="Shao Z."/>
        </authorList>
    </citation>
    <scope>NUCLEOTIDE SEQUENCE [LARGE SCALE GENOMIC DNA]</scope>
    <source>
        <strain evidence="2 3">DS-2</strain>
    </source>
</reference>
<evidence type="ECO:0000256" key="1">
    <source>
        <dbReference type="SAM" id="Phobius"/>
    </source>
</evidence>
<organism evidence="2 3">
    <name type="scientific">Catenovulum agarivorans DS-2</name>
    <dbReference type="NCBI Taxonomy" id="1328313"/>
    <lineage>
        <taxon>Bacteria</taxon>
        <taxon>Pseudomonadati</taxon>
        <taxon>Pseudomonadota</taxon>
        <taxon>Gammaproteobacteria</taxon>
        <taxon>Alteromonadales</taxon>
        <taxon>Alteromonadaceae</taxon>
        <taxon>Catenovulum</taxon>
    </lineage>
</organism>
<dbReference type="RefSeq" id="WP_152537515.1">
    <property type="nucleotide sequence ID" value="NZ_ARZY01000001.1"/>
</dbReference>
<dbReference type="AlphaFoldDB" id="W7QH52"/>
<evidence type="ECO:0000313" key="3">
    <source>
        <dbReference type="Proteomes" id="UP000019276"/>
    </source>
</evidence>
<comment type="caution">
    <text evidence="2">The sequence shown here is derived from an EMBL/GenBank/DDBJ whole genome shotgun (WGS) entry which is preliminary data.</text>
</comment>
<gene>
    <name evidence="2" type="ORF">DS2_01070</name>
</gene>
<keyword evidence="3" id="KW-1185">Reference proteome</keyword>